<dbReference type="GO" id="GO:0006338">
    <property type="term" value="P:chromatin remodeling"/>
    <property type="evidence" value="ECO:0007669"/>
    <property type="project" value="InterPro"/>
</dbReference>
<dbReference type="PANTHER" id="PTHR31200">
    <property type="entry name" value="INO80 COMPLEX SUBUNIT C"/>
    <property type="match status" value="1"/>
</dbReference>
<dbReference type="InterPro" id="IPR029525">
    <property type="entry name" value="INO80C/Ies6"/>
</dbReference>
<gene>
    <name evidence="1" type="ORF">CFOL_v3_30295</name>
</gene>
<comment type="caution">
    <text evidence="1">The sequence shown here is derived from an EMBL/GenBank/DDBJ whole genome shotgun (WGS) entry which is preliminary data.</text>
</comment>
<sequence>WKVHITANNKHENFHNYPPDQPNYVNIESPPSLHPCKRICDITGFEVCDITTYSCLMLGLICKFHHIGNCYC</sequence>
<dbReference type="EMBL" id="BDDD01004078">
    <property type="protein sequence ID" value="GAV86869.1"/>
    <property type="molecule type" value="Genomic_DNA"/>
</dbReference>
<accession>A0A1Q3D328</accession>
<dbReference type="PANTHER" id="PTHR31200:SF1">
    <property type="entry name" value="INO80 COMPLEX SUBUNIT C"/>
    <property type="match status" value="1"/>
</dbReference>
<dbReference type="GO" id="GO:0031011">
    <property type="term" value="C:Ino80 complex"/>
    <property type="evidence" value="ECO:0007669"/>
    <property type="project" value="InterPro"/>
</dbReference>
<evidence type="ECO:0000313" key="1">
    <source>
        <dbReference type="EMBL" id="GAV86869.1"/>
    </source>
</evidence>
<dbReference type="Proteomes" id="UP000187406">
    <property type="component" value="Unassembled WGS sequence"/>
</dbReference>
<protein>
    <submittedName>
        <fullName evidence="1">Uncharacterized protein</fullName>
    </submittedName>
</protein>
<evidence type="ECO:0000313" key="2">
    <source>
        <dbReference type="Proteomes" id="UP000187406"/>
    </source>
</evidence>
<proteinExistence type="predicted"/>
<feature type="non-terminal residue" evidence="1">
    <location>
        <position position="1"/>
    </location>
</feature>
<dbReference type="OrthoDB" id="49520at2759"/>
<dbReference type="AlphaFoldDB" id="A0A1Q3D328"/>
<reference evidence="2" key="1">
    <citation type="submission" date="2016-04" db="EMBL/GenBank/DDBJ databases">
        <title>Cephalotus genome sequencing.</title>
        <authorList>
            <person name="Fukushima K."/>
            <person name="Hasebe M."/>
            <person name="Fang X."/>
        </authorList>
    </citation>
    <scope>NUCLEOTIDE SEQUENCE [LARGE SCALE GENOMIC DNA]</scope>
    <source>
        <strain evidence="2">cv. St1</strain>
    </source>
</reference>
<keyword evidence="2" id="KW-1185">Reference proteome</keyword>
<dbReference type="InParanoid" id="A0A1Q3D328"/>
<organism evidence="1 2">
    <name type="scientific">Cephalotus follicularis</name>
    <name type="common">Albany pitcher plant</name>
    <dbReference type="NCBI Taxonomy" id="3775"/>
    <lineage>
        <taxon>Eukaryota</taxon>
        <taxon>Viridiplantae</taxon>
        <taxon>Streptophyta</taxon>
        <taxon>Embryophyta</taxon>
        <taxon>Tracheophyta</taxon>
        <taxon>Spermatophyta</taxon>
        <taxon>Magnoliopsida</taxon>
        <taxon>eudicotyledons</taxon>
        <taxon>Gunneridae</taxon>
        <taxon>Pentapetalae</taxon>
        <taxon>rosids</taxon>
        <taxon>fabids</taxon>
        <taxon>Oxalidales</taxon>
        <taxon>Cephalotaceae</taxon>
        <taxon>Cephalotus</taxon>
    </lineage>
</organism>
<dbReference type="STRING" id="3775.A0A1Q3D328"/>
<name>A0A1Q3D328_CEPFO</name>